<dbReference type="GO" id="GO:0043022">
    <property type="term" value="F:ribosome binding"/>
    <property type="evidence" value="ECO:0007669"/>
    <property type="project" value="InterPro"/>
</dbReference>
<reference evidence="9 10" key="1">
    <citation type="journal article" date="2019" name="mSystems">
        <title>Life at home and on the roam: Genomic adaptions reflect the dual lifestyle of an intracellular, facultative symbiont.</title>
        <authorList>
            <person name="Burgsdorf I."/>
        </authorList>
    </citation>
    <scope>NUCLEOTIDE SEQUENCE [LARGE SCALE GENOMIC DNA]</scope>
    <source>
        <strain evidence="9">277cI</strain>
    </source>
</reference>
<feature type="region of interest" description="Disordered" evidence="6">
    <location>
        <begin position="1"/>
        <end position="20"/>
    </location>
</feature>
<keyword evidence="3 5" id="KW-0698">rRNA processing</keyword>
<accession>A0A524RVN3</accession>
<dbReference type="AlphaFoldDB" id="A0A524RVN3"/>
<dbReference type="SUPFAM" id="SSF50447">
    <property type="entry name" value="Translation proteins"/>
    <property type="match status" value="1"/>
</dbReference>
<proteinExistence type="inferred from homology"/>
<comment type="subcellular location">
    <subcellularLocation>
        <location evidence="5">Cytoplasm</location>
    </subcellularLocation>
</comment>
<keyword evidence="1 5" id="KW-0963">Cytoplasm</keyword>
<dbReference type="NCBIfam" id="TIGR02273">
    <property type="entry name" value="16S_RimM"/>
    <property type="match status" value="1"/>
</dbReference>
<evidence type="ECO:0000256" key="6">
    <source>
        <dbReference type="SAM" id="MobiDB-lite"/>
    </source>
</evidence>
<protein>
    <recommendedName>
        <fullName evidence="5">Ribosome maturation factor RimM</fullName>
    </recommendedName>
</protein>
<dbReference type="InterPro" id="IPR011961">
    <property type="entry name" value="RimM"/>
</dbReference>
<evidence type="ECO:0000259" key="7">
    <source>
        <dbReference type="Pfam" id="PF01782"/>
    </source>
</evidence>
<feature type="compositionally biased region" description="Basic and acidic residues" evidence="6">
    <location>
        <begin position="1"/>
        <end position="11"/>
    </location>
</feature>
<evidence type="ECO:0000256" key="1">
    <source>
        <dbReference type="ARBA" id="ARBA00022490"/>
    </source>
</evidence>
<evidence type="ECO:0000313" key="10">
    <source>
        <dbReference type="Proteomes" id="UP000315454"/>
    </source>
</evidence>
<feature type="domain" description="Ribosome maturation factor RimM PRC barrel" evidence="8">
    <location>
        <begin position="129"/>
        <end position="190"/>
    </location>
</feature>
<dbReference type="Pfam" id="PF24986">
    <property type="entry name" value="PRC_RimM"/>
    <property type="match status" value="1"/>
</dbReference>
<dbReference type="InterPro" id="IPR009000">
    <property type="entry name" value="Transl_B-barrel_sf"/>
</dbReference>
<keyword evidence="2 5" id="KW-0690">Ribosome biogenesis</keyword>
<dbReference type="SUPFAM" id="SSF50346">
    <property type="entry name" value="PRC-barrel domain"/>
    <property type="match status" value="1"/>
</dbReference>
<dbReference type="GO" id="GO:0006364">
    <property type="term" value="P:rRNA processing"/>
    <property type="evidence" value="ECO:0007669"/>
    <property type="project" value="UniProtKB-UniRule"/>
</dbReference>
<dbReference type="InterPro" id="IPR002676">
    <property type="entry name" value="RimM_N"/>
</dbReference>
<organism evidence="9 10">
    <name type="scientific">Aphanocapsa feldmannii 277cI</name>
    <dbReference type="NCBI Taxonomy" id="2507554"/>
    <lineage>
        <taxon>Bacteria</taxon>
        <taxon>Bacillati</taxon>
        <taxon>Cyanobacteriota</taxon>
        <taxon>Cyanophyceae</taxon>
        <taxon>Oscillatoriophycideae</taxon>
        <taxon>Chroococcales</taxon>
        <taxon>Microcystaceae</taxon>
        <taxon>Aphanocapsa</taxon>
    </lineage>
</organism>
<dbReference type="InterPro" id="IPR011033">
    <property type="entry name" value="PRC_barrel-like_sf"/>
</dbReference>
<dbReference type="Gene3D" id="2.40.30.60">
    <property type="entry name" value="RimM"/>
    <property type="match status" value="1"/>
</dbReference>
<dbReference type="Gene3D" id="2.30.30.240">
    <property type="entry name" value="PRC-barrel domain"/>
    <property type="match status" value="1"/>
</dbReference>
<comment type="domain">
    <text evidence="5">The PRC barrel domain binds ribosomal protein uS19.</text>
</comment>
<dbReference type="Proteomes" id="UP000315454">
    <property type="component" value="Unassembled WGS sequence"/>
</dbReference>
<sequence length="191" mass="21586">MPAPRDGDRPHQANQLRRNTDAADAERQWLEVGCVVGAQGLRGEIRVLPLSEFPERFLEPGRRWLRDRQGRIRAVVLEHGRRLPGRNLYALRLRGILDRTAAQGLVRQMLLVSAEDRPALAEGEFHLCDLLGLEARLAAEGTAIGVVRDLHHAGNDLLELELHDGRRRLIPFVDSIVPELRLSEGWLLMEL</sequence>
<dbReference type="InterPro" id="IPR036976">
    <property type="entry name" value="RimM_N_sf"/>
</dbReference>
<comment type="function">
    <text evidence="5">An accessory protein needed during the final step in the assembly of 30S ribosomal subunit, possibly for assembly of the head region. Essential for efficient processing of 16S rRNA. May be needed both before and after RbfA during the maturation of 16S rRNA. It has affinity for free ribosomal 30S subunits but not for 70S ribosomes.</text>
</comment>
<dbReference type="Pfam" id="PF01782">
    <property type="entry name" value="RimM"/>
    <property type="match status" value="1"/>
</dbReference>
<feature type="domain" description="RimM N-terminal" evidence="7">
    <location>
        <begin position="32"/>
        <end position="115"/>
    </location>
</feature>
<dbReference type="GO" id="GO:0005840">
    <property type="term" value="C:ribosome"/>
    <property type="evidence" value="ECO:0007669"/>
    <property type="project" value="InterPro"/>
</dbReference>
<dbReference type="GO" id="GO:0005737">
    <property type="term" value="C:cytoplasm"/>
    <property type="evidence" value="ECO:0007669"/>
    <property type="project" value="UniProtKB-SubCell"/>
</dbReference>
<keyword evidence="4 5" id="KW-0143">Chaperone</keyword>
<evidence type="ECO:0000256" key="3">
    <source>
        <dbReference type="ARBA" id="ARBA00022552"/>
    </source>
</evidence>
<dbReference type="HAMAP" id="MF_00014">
    <property type="entry name" value="Ribosome_mat_RimM"/>
    <property type="match status" value="1"/>
</dbReference>
<dbReference type="EMBL" id="SRMN01000006">
    <property type="protein sequence ID" value="TGH27587.1"/>
    <property type="molecule type" value="Genomic_DNA"/>
</dbReference>
<dbReference type="PANTHER" id="PTHR33692">
    <property type="entry name" value="RIBOSOME MATURATION FACTOR RIMM"/>
    <property type="match status" value="1"/>
</dbReference>
<gene>
    <name evidence="5 9" type="primary">rimM</name>
    <name evidence="9" type="ORF">ERJ68_00675</name>
</gene>
<comment type="similarity">
    <text evidence="5">Belongs to the RimM family.</text>
</comment>
<dbReference type="InterPro" id="IPR056792">
    <property type="entry name" value="PRC_RimM"/>
</dbReference>
<comment type="caution">
    <text evidence="9">The sequence shown here is derived from an EMBL/GenBank/DDBJ whole genome shotgun (WGS) entry which is preliminary data.</text>
</comment>
<evidence type="ECO:0000256" key="5">
    <source>
        <dbReference type="HAMAP-Rule" id="MF_00014"/>
    </source>
</evidence>
<dbReference type="GO" id="GO:0042274">
    <property type="term" value="P:ribosomal small subunit biogenesis"/>
    <property type="evidence" value="ECO:0007669"/>
    <property type="project" value="UniProtKB-UniRule"/>
</dbReference>
<comment type="subunit">
    <text evidence="5">Binds ribosomal protein uS19.</text>
</comment>
<dbReference type="PANTHER" id="PTHR33692:SF1">
    <property type="entry name" value="RIBOSOME MATURATION FACTOR RIMM"/>
    <property type="match status" value="1"/>
</dbReference>
<evidence type="ECO:0000256" key="2">
    <source>
        <dbReference type="ARBA" id="ARBA00022517"/>
    </source>
</evidence>
<evidence type="ECO:0000259" key="8">
    <source>
        <dbReference type="Pfam" id="PF24986"/>
    </source>
</evidence>
<name>A0A524RVN3_9CHRO</name>
<evidence type="ECO:0000313" key="9">
    <source>
        <dbReference type="EMBL" id="TGH27587.1"/>
    </source>
</evidence>
<evidence type="ECO:0000256" key="4">
    <source>
        <dbReference type="ARBA" id="ARBA00023186"/>
    </source>
</evidence>